<name>A0AB34G5E2_9HYPO</name>
<proteinExistence type="predicted"/>
<keyword evidence="2" id="KW-1185">Reference proteome</keyword>
<accession>A0AB34G5E2</accession>
<sequence length="141" mass="16054">MHQAARLDLVGCVVWKLLSDGNVAVEVLNEHLQESVQLEEGKARLERRLAEPDDGTKLVTDHGDRACICLFGREFEVEKRRILLGMLKIELIEAANTRKQHTVGKLLHVATCLQHYGWICRDMVVLVRACRLRMDGSLRQV</sequence>
<dbReference type="Proteomes" id="UP001163105">
    <property type="component" value="Unassembled WGS sequence"/>
</dbReference>
<reference evidence="1" key="1">
    <citation type="submission" date="2023-01" db="EMBL/GenBank/DDBJ databases">
        <title>The growth and conidiation of Purpureocillium lavendulum are regulated by nitrogen source and histone H3K14 acetylation.</title>
        <authorList>
            <person name="Tang P."/>
            <person name="Han J."/>
            <person name="Zhang C."/>
            <person name="Tang P."/>
            <person name="Qi F."/>
            <person name="Zhang K."/>
            <person name="Liang L."/>
        </authorList>
    </citation>
    <scope>NUCLEOTIDE SEQUENCE</scope>
    <source>
        <strain evidence="1">YMF1.00683</strain>
    </source>
</reference>
<protein>
    <submittedName>
        <fullName evidence="1">Uncharacterized protein</fullName>
    </submittedName>
</protein>
<comment type="caution">
    <text evidence="1">The sequence shown here is derived from an EMBL/GenBank/DDBJ whole genome shotgun (WGS) entry which is preliminary data.</text>
</comment>
<evidence type="ECO:0000313" key="2">
    <source>
        <dbReference type="Proteomes" id="UP001163105"/>
    </source>
</evidence>
<organism evidence="1 2">
    <name type="scientific">Purpureocillium lavendulum</name>
    <dbReference type="NCBI Taxonomy" id="1247861"/>
    <lineage>
        <taxon>Eukaryota</taxon>
        <taxon>Fungi</taxon>
        <taxon>Dikarya</taxon>
        <taxon>Ascomycota</taxon>
        <taxon>Pezizomycotina</taxon>
        <taxon>Sordariomycetes</taxon>
        <taxon>Hypocreomycetidae</taxon>
        <taxon>Hypocreales</taxon>
        <taxon>Ophiocordycipitaceae</taxon>
        <taxon>Purpureocillium</taxon>
    </lineage>
</organism>
<dbReference type="AlphaFoldDB" id="A0AB34G5E2"/>
<dbReference type="EMBL" id="JAQHRD010000001">
    <property type="protein sequence ID" value="KAJ6446268.1"/>
    <property type="molecule type" value="Genomic_DNA"/>
</dbReference>
<gene>
    <name evidence="1" type="ORF">O9K51_01039</name>
</gene>
<evidence type="ECO:0000313" key="1">
    <source>
        <dbReference type="EMBL" id="KAJ6446268.1"/>
    </source>
</evidence>